<proteinExistence type="predicted"/>
<evidence type="ECO:0000256" key="1">
    <source>
        <dbReference type="SAM" id="MobiDB-lite"/>
    </source>
</evidence>
<dbReference type="InterPro" id="IPR007475">
    <property type="entry name" value="UbiK"/>
</dbReference>
<sequence length="102" mass="11092">MQTRNPLLNDFADLMTDAFGAAQAMGEEARAVFRARADRMIADMDLVSREEFDAVKAALDDSRAEIDALKARLEALETPAQPKAASRAKKPATKARAPKSTN</sequence>
<accession>A0A9W6ILX0</accession>
<name>A0A9W6ILX0_9PROT</name>
<dbReference type="Proteomes" id="UP001143486">
    <property type="component" value="Unassembled WGS sequence"/>
</dbReference>
<gene>
    <name evidence="2" type="ORF">GCM10017621_08740</name>
</gene>
<keyword evidence="3" id="KW-1185">Reference proteome</keyword>
<evidence type="ECO:0008006" key="4">
    <source>
        <dbReference type="Google" id="ProtNLM"/>
    </source>
</evidence>
<organism evidence="2 3">
    <name type="scientific">Maricaulis virginensis</name>
    <dbReference type="NCBI Taxonomy" id="144022"/>
    <lineage>
        <taxon>Bacteria</taxon>
        <taxon>Pseudomonadati</taxon>
        <taxon>Pseudomonadota</taxon>
        <taxon>Alphaproteobacteria</taxon>
        <taxon>Maricaulales</taxon>
        <taxon>Maricaulaceae</taxon>
        <taxon>Maricaulis</taxon>
    </lineage>
</organism>
<reference evidence="2" key="2">
    <citation type="submission" date="2023-01" db="EMBL/GenBank/DDBJ databases">
        <authorList>
            <person name="Sun Q."/>
            <person name="Evtushenko L."/>
        </authorList>
    </citation>
    <scope>NUCLEOTIDE SEQUENCE</scope>
    <source>
        <strain evidence="2">VKM B-1513</strain>
    </source>
</reference>
<comment type="caution">
    <text evidence="2">The sequence shown here is derived from an EMBL/GenBank/DDBJ whole genome shotgun (WGS) entry which is preliminary data.</text>
</comment>
<feature type="region of interest" description="Disordered" evidence="1">
    <location>
        <begin position="76"/>
        <end position="102"/>
    </location>
</feature>
<evidence type="ECO:0000313" key="2">
    <source>
        <dbReference type="EMBL" id="GLK51366.1"/>
    </source>
</evidence>
<protein>
    <recommendedName>
        <fullName evidence="4">BMFP domain-containing protein YqiC</fullName>
    </recommendedName>
</protein>
<dbReference type="RefSeq" id="WP_271185749.1">
    <property type="nucleotide sequence ID" value="NZ_BSFE01000002.1"/>
</dbReference>
<dbReference type="Pfam" id="PF04380">
    <property type="entry name" value="BMFP"/>
    <property type="match status" value="1"/>
</dbReference>
<dbReference type="EMBL" id="BSFE01000002">
    <property type="protein sequence ID" value="GLK51366.1"/>
    <property type="molecule type" value="Genomic_DNA"/>
</dbReference>
<reference evidence="2" key="1">
    <citation type="journal article" date="2014" name="Int. J. Syst. Evol. Microbiol.">
        <title>Complete genome sequence of Corynebacterium casei LMG S-19264T (=DSM 44701T), isolated from a smear-ripened cheese.</title>
        <authorList>
            <consortium name="US DOE Joint Genome Institute (JGI-PGF)"/>
            <person name="Walter F."/>
            <person name="Albersmeier A."/>
            <person name="Kalinowski J."/>
            <person name="Ruckert C."/>
        </authorList>
    </citation>
    <scope>NUCLEOTIDE SEQUENCE</scope>
    <source>
        <strain evidence="2">VKM B-1513</strain>
    </source>
</reference>
<dbReference type="AlphaFoldDB" id="A0A9W6ILX0"/>
<evidence type="ECO:0000313" key="3">
    <source>
        <dbReference type="Proteomes" id="UP001143486"/>
    </source>
</evidence>
<feature type="compositionally biased region" description="Basic residues" evidence="1">
    <location>
        <begin position="86"/>
        <end position="102"/>
    </location>
</feature>